<keyword evidence="1 3" id="KW-0479">Metal-binding</keyword>
<feature type="binding site" evidence="3">
    <location>
        <position position="230"/>
    </location>
    <ligand>
        <name>a divalent metal cation</name>
        <dbReference type="ChEBI" id="CHEBI:60240"/>
        <label>2</label>
    </ligand>
</feature>
<dbReference type="VEuPathDB" id="VectorBase:PHUM010750"/>
<feature type="binding site" evidence="3">
    <location>
        <position position="169"/>
    </location>
    <ligand>
        <name>a divalent metal cation</name>
        <dbReference type="ChEBI" id="CHEBI:60240"/>
        <label>1</label>
    </ligand>
</feature>
<feature type="binding site" evidence="3">
    <location>
        <position position="25"/>
    </location>
    <ligand>
        <name>a divalent metal cation</name>
        <dbReference type="ChEBI" id="CHEBI:60240"/>
        <label>1</label>
    </ligand>
</feature>
<dbReference type="GO" id="GO:0016787">
    <property type="term" value="F:hydrolase activity"/>
    <property type="evidence" value="ECO:0007669"/>
    <property type="project" value="UniProtKB-KW"/>
</dbReference>
<reference evidence="5" key="2">
    <citation type="submission" date="2007-04" db="EMBL/GenBank/DDBJ databases">
        <title>The genome of the human body louse.</title>
        <authorList>
            <consortium name="The Human Body Louse Genome Consortium"/>
            <person name="Kirkness E."/>
            <person name="Walenz B."/>
            <person name="Hass B."/>
            <person name="Bruggner R."/>
            <person name="Strausberg R."/>
        </authorList>
    </citation>
    <scope>NUCLEOTIDE SEQUENCE</scope>
    <source>
        <strain evidence="5">USDA</strain>
    </source>
</reference>
<feature type="binding site" evidence="3">
    <location>
        <position position="169"/>
    </location>
    <ligand>
        <name>a divalent metal cation</name>
        <dbReference type="ChEBI" id="CHEBI:60240"/>
        <label>2</label>
    </ligand>
</feature>
<feature type="binding site" evidence="3">
    <location>
        <position position="299"/>
    </location>
    <ligand>
        <name>a divalent metal cation</name>
        <dbReference type="ChEBI" id="CHEBI:60240"/>
        <label>1</label>
    </ligand>
</feature>
<protein>
    <submittedName>
        <fullName evidence="5 6">Uncharacterized protein</fullName>
    </submittedName>
</protein>
<dbReference type="Gene3D" id="3.20.20.140">
    <property type="entry name" value="Metal-dependent hydrolases"/>
    <property type="match status" value="1"/>
</dbReference>
<dbReference type="STRING" id="121224.E0V9F9"/>
<name>E0V9F9_PEDHC</name>
<evidence type="ECO:0000313" key="5">
    <source>
        <dbReference type="EMBL" id="EEB10015.1"/>
    </source>
</evidence>
<dbReference type="HOGENOM" id="CLU_054760_0_0_1"/>
<dbReference type="CTD" id="8233714"/>
<reference evidence="5" key="1">
    <citation type="submission" date="2007-04" db="EMBL/GenBank/DDBJ databases">
        <title>Annotation of Pediculus humanus corporis strain USDA.</title>
        <authorList>
            <person name="Kirkness E."/>
            <person name="Hannick L."/>
            <person name="Hass B."/>
            <person name="Bruggner R."/>
            <person name="Lawson D."/>
            <person name="Bidwell S."/>
            <person name="Joardar V."/>
            <person name="Caler E."/>
            <person name="Walenz B."/>
            <person name="Inman J."/>
            <person name="Schobel S."/>
            <person name="Galinsky K."/>
            <person name="Amedeo P."/>
            <person name="Strausberg R."/>
        </authorList>
    </citation>
    <scope>NUCLEOTIDE SEQUENCE</scope>
    <source>
        <strain evidence="5">USDA</strain>
    </source>
</reference>
<dbReference type="FunCoup" id="E0V9F9">
    <property type="interactions" value="2"/>
</dbReference>
<dbReference type="EMBL" id="AAZO01000129">
    <property type="status" value="NOT_ANNOTATED_CDS"/>
    <property type="molecule type" value="Genomic_DNA"/>
</dbReference>
<dbReference type="GeneID" id="8233714"/>
<dbReference type="EnsemblMetazoa" id="PHUM010750-RA">
    <property type="protein sequence ID" value="PHUM010750-PA"/>
    <property type="gene ID" value="PHUM010750"/>
</dbReference>
<feature type="binding site" evidence="3">
    <location>
        <position position="201"/>
    </location>
    <ligand>
        <name>a divalent metal cation</name>
        <dbReference type="ChEBI" id="CHEBI:60240"/>
        <label>2</label>
    </ligand>
</feature>
<dbReference type="RefSeq" id="XP_002422753.1">
    <property type="nucleotide sequence ID" value="XM_002422708.1"/>
</dbReference>
<gene>
    <name evidence="6" type="primary">8233714</name>
    <name evidence="5" type="ORF">Phum_PHUM010750</name>
</gene>
<comment type="cofactor">
    <cofactor evidence="3">
        <name>a divalent metal cation</name>
        <dbReference type="ChEBI" id="CHEBI:60240"/>
    </cofactor>
    <text evidence="3">Binds 2 divalent metal cations per subunit.</text>
</comment>
<dbReference type="GO" id="GO:0008270">
    <property type="term" value="F:zinc ion binding"/>
    <property type="evidence" value="ECO:0007669"/>
    <property type="project" value="InterPro"/>
</dbReference>
<reference evidence="6" key="3">
    <citation type="submission" date="2020-05" db="UniProtKB">
        <authorList>
            <consortium name="EnsemblMetazoa"/>
        </authorList>
    </citation>
    <scope>IDENTIFICATION</scope>
    <source>
        <strain evidence="6">USDA</strain>
    </source>
</reference>
<organism>
    <name type="scientific">Pediculus humanus subsp. corporis</name>
    <name type="common">Body louse</name>
    <dbReference type="NCBI Taxonomy" id="121224"/>
    <lineage>
        <taxon>Eukaryota</taxon>
        <taxon>Metazoa</taxon>
        <taxon>Ecdysozoa</taxon>
        <taxon>Arthropoda</taxon>
        <taxon>Hexapoda</taxon>
        <taxon>Insecta</taxon>
        <taxon>Pterygota</taxon>
        <taxon>Neoptera</taxon>
        <taxon>Paraneoptera</taxon>
        <taxon>Psocodea</taxon>
        <taxon>Troctomorpha</taxon>
        <taxon>Phthiraptera</taxon>
        <taxon>Anoplura</taxon>
        <taxon>Pediculidae</taxon>
        <taxon>Pediculus</taxon>
    </lineage>
</organism>
<dbReference type="Pfam" id="PF02126">
    <property type="entry name" value="PTE"/>
    <property type="match status" value="1"/>
</dbReference>
<evidence type="ECO:0000313" key="7">
    <source>
        <dbReference type="Proteomes" id="UP000009046"/>
    </source>
</evidence>
<evidence type="ECO:0000256" key="2">
    <source>
        <dbReference type="ARBA" id="ARBA00022801"/>
    </source>
</evidence>
<evidence type="ECO:0000313" key="6">
    <source>
        <dbReference type="EnsemblMetazoa" id="PHUM010750-PA"/>
    </source>
</evidence>
<dbReference type="eggNOG" id="ENOG502QQQR">
    <property type="taxonomic scope" value="Eukaryota"/>
</dbReference>
<evidence type="ECO:0000256" key="4">
    <source>
        <dbReference type="PROSITE-ProRule" id="PRU00679"/>
    </source>
</evidence>
<comment type="caution">
    <text evidence="4">Lacks conserved residue(s) required for the propagation of feature annotation.</text>
</comment>
<dbReference type="EMBL" id="DS234992">
    <property type="protein sequence ID" value="EEB10015.1"/>
    <property type="molecule type" value="Genomic_DNA"/>
</dbReference>
<dbReference type="Proteomes" id="UP000009046">
    <property type="component" value="Unassembled WGS sequence"/>
</dbReference>
<dbReference type="SUPFAM" id="SSF51556">
    <property type="entry name" value="Metallo-dependent hydrolases"/>
    <property type="match status" value="1"/>
</dbReference>
<dbReference type="InterPro" id="IPR001559">
    <property type="entry name" value="Phosphotriesterase"/>
</dbReference>
<dbReference type="InParanoid" id="E0V9F9"/>
<dbReference type="PANTHER" id="PTHR10819">
    <property type="entry name" value="PHOSPHOTRIESTERASE-RELATED"/>
    <property type="match status" value="1"/>
</dbReference>
<dbReference type="AlphaFoldDB" id="E0V9F9"/>
<dbReference type="OrthoDB" id="9998343at2759"/>
<dbReference type="PANTHER" id="PTHR10819:SF3">
    <property type="entry name" value="PHOSPHOTRIESTERASE-RELATED PROTEIN"/>
    <property type="match status" value="1"/>
</dbReference>
<keyword evidence="7" id="KW-1185">Reference proteome</keyword>
<proteinExistence type="inferred from homology"/>
<accession>E0V9F9</accession>
<dbReference type="InterPro" id="IPR032466">
    <property type="entry name" value="Metal_Hydrolase"/>
</dbReference>
<dbReference type="KEGG" id="phu:Phum_PHUM010750"/>
<sequence length="353" mass="40755">MSEVIQTVLGEVNPETVGNILTHEHMHIDYRKFFIPPPNTIKDYFEGEINLKNIGFIQRYPYSNDSNLSFFTEDLKNAVVDDLKIYKRLGGSLIVENTNHGINRNVEYLKYVSEQTGIHVVSGTGFYLESVQSNSTLNKNIEELCDVMIEDLIKGCPEMDDVKCGMIGEVASNYPISDFELRSIKATGIVQEELKCPVTFHPGRDKNGPFEIMRYYTESGGDGRKAIMSHLDRTLEIPDLIDFSNEYKCFLQHDLFGTEVLTYQLSPSYQMPSDYDRLKRIKYLIEEEKLLDRILMSHDIHTKHRLVNYGGHGYFHILSNVIPKMKLLNFTGEEIDKIININPKNWLKWKNPK</sequence>
<dbReference type="OMA" id="MVKCGFI"/>
<dbReference type="PROSITE" id="PS51347">
    <property type="entry name" value="PHOSPHOTRIESTERASE_2"/>
    <property type="match status" value="1"/>
</dbReference>
<evidence type="ECO:0000256" key="3">
    <source>
        <dbReference type="PIRSR" id="PIRSR601559-52"/>
    </source>
</evidence>
<evidence type="ECO:0000256" key="1">
    <source>
        <dbReference type="ARBA" id="ARBA00022723"/>
    </source>
</evidence>
<comment type="similarity">
    <text evidence="4">Belongs to the metallo-dependent hydrolases superfamily. Phosphotriesterase family.</text>
</comment>
<feature type="binding site" evidence="3">
    <location>
        <position position="23"/>
    </location>
    <ligand>
        <name>a divalent metal cation</name>
        <dbReference type="ChEBI" id="CHEBI:60240"/>
        <label>1</label>
    </ligand>
</feature>
<keyword evidence="2" id="KW-0378">Hydrolase</keyword>